<feature type="transmembrane region" description="Helical" evidence="7">
    <location>
        <begin position="240"/>
        <end position="263"/>
    </location>
</feature>
<dbReference type="Proteomes" id="UP000676409">
    <property type="component" value="Plasmid unnamed"/>
</dbReference>
<evidence type="ECO:0000256" key="3">
    <source>
        <dbReference type="ARBA" id="ARBA00022692"/>
    </source>
</evidence>
<organism evidence="8 9">
    <name type="scientific">Phenylobacterium montanum</name>
    <dbReference type="NCBI Taxonomy" id="2823693"/>
    <lineage>
        <taxon>Bacteria</taxon>
        <taxon>Pseudomonadati</taxon>
        <taxon>Pseudomonadota</taxon>
        <taxon>Alphaproteobacteria</taxon>
        <taxon>Caulobacterales</taxon>
        <taxon>Caulobacteraceae</taxon>
        <taxon>Phenylobacterium</taxon>
    </lineage>
</organism>
<gene>
    <name evidence="8" type="primary">trbL</name>
    <name evidence="8" type="ORF">KCG34_25575</name>
</gene>
<evidence type="ECO:0000256" key="7">
    <source>
        <dbReference type="SAM" id="Phobius"/>
    </source>
</evidence>
<proteinExistence type="inferred from homology"/>
<comment type="subcellular location">
    <subcellularLocation>
        <location evidence="1">Membrane</location>
        <topology evidence="1">Multi-pass membrane protein</topology>
    </subcellularLocation>
</comment>
<dbReference type="GO" id="GO:0016020">
    <property type="term" value="C:membrane"/>
    <property type="evidence" value="ECO:0007669"/>
    <property type="project" value="UniProtKB-SubCell"/>
</dbReference>
<evidence type="ECO:0000313" key="8">
    <source>
        <dbReference type="EMBL" id="QUD90931.1"/>
    </source>
</evidence>
<dbReference type="AlphaFoldDB" id="A0A975IYY6"/>
<evidence type="ECO:0000256" key="1">
    <source>
        <dbReference type="ARBA" id="ARBA00004141"/>
    </source>
</evidence>
<geneLocation type="plasmid" evidence="8 9">
    <name>unnamed</name>
</geneLocation>
<feature type="transmembrane region" description="Helical" evidence="7">
    <location>
        <begin position="62"/>
        <end position="80"/>
    </location>
</feature>
<feature type="region of interest" description="Disordered" evidence="6">
    <location>
        <begin position="319"/>
        <end position="339"/>
    </location>
</feature>
<keyword evidence="9" id="KW-1185">Reference proteome</keyword>
<evidence type="ECO:0000256" key="6">
    <source>
        <dbReference type="SAM" id="MobiDB-lite"/>
    </source>
</evidence>
<feature type="region of interest" description="Disordered" evidence="6">
    <location>
        <begin position="360"/>
        <end position="430"/>
    </location>
</feature>
<dbReference type="Pfam" id="PF04610">
    <property type="entry name" value="TrbL"/>
    <property type="match status" value="1"/>
</dbReference>
<protein>
    <submittedName>
        <fullName evidence="8">P-type conjugative transfer protein TrbL</fullName>
    </submittedName>
</protein>
<feature type="transmembrane region" description="Helical" evidence="7">
    <location>
        <begin position="201"/>
        <end position="220"/>
    </location>
</feature>
<keyword evidence="4 7" id="KW-1133">Transmembrane helix</keyword>
<evidence type="ECO:0000256" key="4">
    <source>
        <dbReference type="ARBA" id="ARBA00022989"/>
    </source>
</evidence>
<dbReference type="KEGG" id="caul:KCG34_25575"/>
<name>A0A975IYY6_9CAUL</name>
<feature type="compositionally biased region" description="Gly residues" evidence="6">
    <location>
        <begin position="322"/>
        <end position="336"/>
    </location>
</feature>
<feature type="transmembrane region" description="Helical" evidence="7">
    <location>
        <begin position="275"/>
        <end position="293"/>
    </location>
</feature>
<feature type="transmembrane region" description="Helical" evidence="7">
    <location>
        <begin position="141"/>
        <end position="165"/>
    </location>
</feature>
<evidence type="ECO:0000256" key="5">
    <source>
        <dbReference type="ARBA" id="ARBA00023136"/>
    </source>
</evidence>
<evidence type="ECO:0000313" key="9">
    <source>
        <dbReference type="Proteomes" id="UP000676409"/>
    </source>
</evidence>
<feature type="compositionally biased region" description="Low complexity" evidence="6">
    <location>
        <begin position="391"/>
        <end position="412"/>
    </location>
</feature>
<dbReference type="InterPro" id="IPR007688">
    <property type="entry name" value="Conjugal_tfr_TrbL/VirB6"/>
</dbReference>
<keyword evidence="8" id="KW-0614">Plasmid</keyword>
<dbReference type="GO" id="GO:0030255">
    <property type="term" value="P:protein secretion by the type IV secretion system"/>
    <property type="evidence" value="ECO:0007669"/>
    <property type="project" value="InterPro"/>
</dbReference>
<dbReference type="RefSeq" id="WP_211940977.1">
    <property type="nucleotide sequence ID" value="NZ_CP073079.1"/>
</dbReference>
<accession>A0A975IYY6</accession>
<dbReference type="EMBL" id="CP073079">
    <property type="protein sequence ID" value="QUD90931.1"/>
    <property type="molecule type" value="Genomic_DNA"/>
</dbReference>
<reference evidence="8" key="1">
    <citation type="submission" date="2021-04" db="EMBL/GenBank/DDBJ databases">
        <title>The complete genome sequence of Caulobacter sp. S6.</title>
        <authorList>
            <person name="Tang Y."/>
            <person name="Ouyang W."/>
            <person name="Liu Q."/>
            <person name="Huang B."/>
            <person name="Guo Z."/>
            <person name="Lei P."/>
        </authorList>
    </citation>
    <scope>NUCLEOTIDE SEQUENCE</scope>
    <source>
        <strain evidence="8">S6</strain>
        <plasmid evidence="8">unnamed</plasmid>
    </source>
</reference>
<evidence type="ECO:0000256" key="2">
    <source>
        <dbReference type="ARBA" id="ARBA00007802"/>
    </source>
</evidence>
<comment type="similarity">
    <text evidence="2">Belongs to the TrbL/VirB6 family.</text>
</comment>
<keyword evidence="5 7" id="KW-0472">Membrane</keyword>
<feature type="transmembrane region" description="Helical" evidence="7">
    <location>
        <begin position="171"/>
        <end position="189"/>
    </location>
</feature>
<sequence length="430" mass="42320">MATADPAVLDDFLNKFRSQVDAGFGLIQGDVSATLASLVVISIVITALMWAIDENQNVLASLVRKILLVGFFAFLVAQWPTLTKTVVNGFAALGLKAGGGGMSLSTFTTSPSQIVMAGIKVIAGLMQYVKKISPGPIEFFAHIDVVAMAIVAAIGILIAFVILAVEIVVTIIEFHIVTLVAFVTVPFGVLTQTSFMSERAIGYVVSVGIKLMALAIVVSLGTTVFDNYSVSPDPGIGEDVGLLLAAVVMVMLALKIPAIAAALISGGPQLSSGGALMGAAGVAAGVAGAGLAMRAVGGAVASGWAAGGGQVAAARSAAGAIPSGGGSAPTPGGGPGAADFARAPVSSAVSSLRSAGGRLFGAGMAEGGSDDEAPPPPSPADTVARAEARRSGLAAAAQTAAATAAQGEESGAGMSATPIPPEEPPTGAGT</sequence>
<keyword evidence="3 7" id="KW-0812">Transmembrane</keyword>
<feature type="transmembrane region" description="Helical" evidence="7">
    <location>
        <begin position="31"/>
        <end position="50"/>
    </location>
</feature>
<dbReference type="InterPro" id="IPR014150">
    <property type="entry name" value="Conjugal_tfr_TrbL"/>
</dbReference>
<dbReference type="NCBIfam" id="TIGR02783">
    <property type="entry name" value="TrbL_P"/>
    <property type="match status" value="1"/>
</dbReference>